<organism evidence="2 3">
    <name type="scientific">Aerophototrophica crusticola</name>
    <dbReference type="NCBI Taxonomy" id="1709002"/>
    <lineage>
        <taxon>Bacteria</taxon>
        <taxon>Pseudomonadati</taxon>
        <taxon>Pseudomonadota</taxon>
        <taxon>Alphaproteobacteria</taxon>
        <taxon>Rhodospirillales</taxon>
        <taxon>Rhodospirillaceae</taxon>
        <taxon>Aerophototrophica</taxon>
    </lineage>
</organism>
<gene>
    <name evidence="2" type="ORF">HHL28_09570</name>
</gene>
<evidence type="ECO:0000256" key="1">
    <source>
        <dbReference type="SAM" id="SignalP"/>
    </source>
</evidence>
<evidence type="ECO:0000313" key="2">
    <source>
        <dbReference type="EMBL" id="QJE73305.1"/>
    </source>
</evidence>
<dbReference type="AlphaFoldDB" id="A0A858R7C3"/>
<accession>A0A858R7C3</accession>
<dbReference type="Pfam" id="PF11150">
    <property type="entry name" value="DUF2927"/>
    <property type="match status" value="1"/>
</dbReference>
<sequence>MTHRIGAALLTLSLLATPTLAAPADTDMDLMDVHVRPAERVQPTDEWIDRITGLFAEGVLKDENKRERPVTKWKGPLVIALRGDATRDFLTPVYELADELSAATGLEIEVLDRPLQRGDIDVILTWRKRYWPFFAAPVDPKDTQFTCMAIPSSAENGIMLRAEVHINAGNVGTETAKACLLEEIAQSLGLFGEVEDPSTLLNDNVGYQRLGEVDTILLKTLYDPRLVPGSQGLVALHQARRIITELVRKPQVAARRDPP</sequence>
<protein>
    <submittedName>
        <fullName evidence="2">DUF2927 domain-containing protein</fullName>
    </submittedName>
</protein>
<keyword evidence="3" id="KW-1185">Reference proteome</keyword>
<reference evidence="2" key="1">
    <citation type="submission" date="2020-04" db="EMBL/GenBank/DDBJ databases">
        <title>A desert anoxygenic phototrophic bacterium fixes CO2 using RubisCO under aerobic conditions.</title>
        <authorList>
            <person name="Tang K."/>
        </authorList>
    </citation>
    <scope>NUCLEOTIDE SEQUENCE [LARGE SCALE GENOMIC DNA]</scope>
    <source>
        <strain evidence="2">MIMtkB3</strain>
    </source>
</reference>
<evidence type="ECO:0000313" key="3">
    <source>
        <dbReference type="Proteomes" id="UP000501891"/>
    </source>
</evidence>
<proteinExistence type="predicted"/>
<keyword evidence="1" id="KW-0732">Signal</keyword>
<feature type="signal peptide" evidence="1">
    <location>
        <begin position="1"/>
        <end position="21"/>
    </location>
</feature>
<feature type="chain" id="PRO_5032698828" evidence="1">
    <location>
        <begin position="22"/>
        <end position="259"/>
    </location>
</feature>
<dbReference type="EMBL" id="CP051775">
    <property type="protein sequence ID" value="QJE73305.1"/>
    <property type="molecule type" value="Genomic_DNA"/>
</dbReference>
<dbReference type="KEGG" id="acru:HHL28_09570"/>
<dbReference type="Proteomes" id="UP000501891">
    <property type="component" value="Chromosome"/>
</dbReference>
<name>A0A858R7C3_9PROT</name>
<dbReference type="InterPro" id="IPR021323">
    <property type="entry name" value="DUF2927"/>
</dbReference>